<dbReference type="Pfam" id="PF01032">
    <property type="entry name" value="FecCD"/>
    <property type="match status" value="1"/>
</dbReference>
<gene>
    <name evidence="9" type="ORF">ACMU_08570</name>
</gene>
<evidence type="ECO:0000256" key="1">
    <source>
        <dbReference type="ARBA" id="ARBA00004651"/>
    </source>
</evidence>
<reference evidence="9 10" key="1">
    <citation type="submission" date="2014-03" db="EMBL/GenBank/DDBJ databases">
        <title>Draft Genome Sequence of Actibacterium mucosum KCTC 23349, a Marine Alphaproteobacterium with Complex Ionic Requirements Isolated from Mediterranean Seawater at Malvarrosa Beach, Valencia, Spain.</title>
        <authorList>
            <person name="Arahal D.R."/>
            <person name="Shao Z."/>
            <person name="Lai Q."/>
            <person name="Pujalte M.J."/>
        </authorList>
    </citation>
    <scope>NUCLEOTIDE SEQUENCE [LARGE SCALE GENOMIC DNA]</scope>
    <source>
        <strain evidence="9 10">KCTC 23349</strain>
    </source>
</reference>
<keyword evidence="4" id="KW-1003">Cell membrane</keyword>
<accession>A0A037ZI84</accession>
<comment type="caution">
    <text evidence="9">The sequence shown here is derived from an EMBL/GenBank/DDBJ whole genome shotgun (WGS) entry which is preliminary data.</text>
</comment>
<feature type="transmembrane region" description="Helical" evidence="8">
    <location>
        <begin position="312"/>
        <end position="331"/>
    </location>
</feature>
<evidence type="ECO:0000256" key="2">
    <source>
        <dbReference type="ARBA" id="ARBA00007935"/>
    </source>
</evidence>
<dbReference type="GO" id="GO:0005886">
    <property type="term" value="C:plasma membrane"/>
    <property type="evidence" value="ECO:0007669"/>
    <property type="project" value="UniProtKB-SubCell"/>
</dbReference>
<feature type="transmembrane region" description="Helical" evidence="8">
    <location>
        <begin position="58"/>
        <end position="79"/>
    </location>
</feature>
<organism evidence="9 10">
    <name type="scientific">Actibacterium mucosum KCTC 23349</name>
    <dbReference type="NCBI Taxonomy" id="1454373"/>
    <lineage>
        <taxon>Bacteria</taxon>
        <taxon>Pseudomonadati</taxon>
        <taxon>Pseudomonadota</taxon>
        <taxon>Alphaproteobacteria</taxon>
        <taxon>Rhodobacterales</taxon>
        <taxon>Roseobacteraceae</taxon>
        <taxon>Actibacterium</taxon>
    </lineage>
</organism>
<keyword evidence="7 8" id="KW-0472">Membrane</keyword>
<feature type="transmembrane region" description="Helical" evidence="8">
    <location>
        <begin position="150"/>
        <end position="173"/>
    </location>
</feature>
<evidence type="ECO:0000313" key="10">
    <source>
        <dbReference type="Proteomes" id="UP000026249"/>
    </source>
</evidence>
<keyword evidence="6 8" id="KW-1133">Transmembrane helix</keyword>
<dbReference type="PANTHER" id="PTHR30472:SF67">
    <property type="entry name" value="PERMEASE OF ABC TRANSPORTER-RELATED"/>
    <property type="match status" value="1"/>
</dbReference>
<dbReference type="Gene3D" id="1.10.3470.10">
    <property type="entry name" value="ABC transporter involved in vitamin B12 uptake, BtuC"/>
    <property type="match status" value="1"/>
</dbReference>
<evidence type="ECO:0000313" key="9">
    <source>
        <dbReference type="EMBL" id="KAJ55818.1"/>
    </source>
</evidence>
<name>A0A037ZI84_9RHOB</name>
<feature type="transmembrane region" description="Helical" evidence="8">
    <location>
        <begin position="240"/>
        <end position="269"/>
    </location>
</feature>
<proteinExistence type="inferred from homology"/>
<evidence type="ECO:0000256" key="5">
    <source>
        <dbReference type="ARBA" id="ARBA00022692"/>
    </source>
</evidence>
<keyword evidence="5 8" id="KW-0812">Transmembrane</keyword>
<feature type="transmembrane region" description="Helical" evidence="8">
    <location>
        <begin position="281"/>
        <end position="300"/>
    </location>
</feature>
<comment type="similarity">
    <text evidence="2">Belongs to the binding-protein-dependent transport system permease family. FecCD subfamily.</text>
</comment>
<evidence type="ECO:0000256" key="3">
    <source>
        <dbReference type="ARBA" id="ARBA00022448"/>
    </source>
</evidence>
<dbReference type="FunFam" id="1.10.3470.10:FF:000001">
    <property type="entry name" value="Vitamin B12 ABC transporter permease BtuC"/>
    <property type="match status" value="1"/>
</dbReference>
<keyword evidence="3" id="KW-0813">Transport</keyword>
<dbReference type="SUPFAM" id="SSF81345">
    <property type="entry name" value="ABC transporter involved in vitamin B12 uptake, BtuC"/>
    <property type="match status" value="1"/>
</dbReference>
<dbReference type="RefSeq" id="WP_081805429.1">
    <property type="nucleotide sequence ID" value="NZ_JFKE01000003.1"/>
</dbReference>
<feature type="transmembrane region" description="Helical" evidence="8">
    <location>
        <begin position="91"/>
        <end position="111"/>
    </location>
</feature>
<sequence>MTHRFPILFPLVLLLLVAVAVSGVLWGTAQISWADRAAILLRSDDAPKGLSLIVWQWRIPRVLAVGMIGAGLALAGALMQTALRNPMADPYLMGLSSGASAAAVAAIIWLPKSVTDSFGVPAIAFAGAACAFLMTLGLSQRRGHPMDPLIVILAGVAVSLMFQSLTAFFLYIGDPHATRNAIGWLMGTAAGTEWAEVPLLAIALVLFALWSLRHSNALDATLLGEERAQSMGIRTGRLRVMIFTVTVVLTGLAVSVAGIVGFVGLIVPHMARLLIGARHRVLLPMAMVVGATVLIAVDLMCRMLLAPEELPLGVLLALLAAPPFIFILRGLRRAI</sequence>
<dbReference type="STRING" id="1454373.ACMU_08570"/>
<evidence type="ECO:0000256" key="7">
    <source>
        <dbReference type="ARBA" id="ARBA00023136"/>
    </source>
</evidence>
<dbReference type="EMBL" id="JFKE01000003">
    <property type="protein sequence ID" value="KAJ55818.1"/>
    <property type="molecule type" value="Genomic_DNA"/>
</dbReference>
<feature type="transmembrane region" description="Helical" evidence="8">
    <location>
        <begin position="117"/>
        <end position="138"/>
    </location>
</feature>
<feature type="transmembrane region" description="Helical" evidence="8">
    <location>
        <begin position="193"/>
        <end position="212"/>
    </location>
</feature>
<evidence type="ECO:0000256" key="8">
    <source>
        <dbReference type="SAM" id="Phobius"/>
    </source>
</evidence>
<dbReference type="CDD" id="cd06550">
    <property type="entry name" value="TM_ABC_iron-siderophores_like"/>
    <property type="match status" value="1"/>
</dbReference>
<dbReference type="OrthoDB" id="9811975at2"/>
<dbReference type="GO" id="GO:0033214">
    <property type="term" value="P:siderophore-iron import into cell"/>
    <property type="evidence" value="ECO:0007669"/>
    <property type="project" value="TreeGrafter"/>
</dbReference>
<protein>
    <submittedName>
        <fullName evidence="9">Iron ABC transporter</fullName>
    </submittedName>
</protein>
<dbReference type="Proteomes" id="UP000026249">
    <property type="component" value="Unassembled WGS sequence"/>
</dbReference>
<comment type="subcellular location">
    <subcellularLocation>
        <location evidence="1">Cell membrane</location>
        <topology evidence="1">Multi-pass membrane protein</topology>
    </subcellularLocation>
</comment>
<keyword evidence="10" id="KW-1185">Reference proteome</keyword>
<dbReference type="InterPro" id="IPR037294">
    <property type="entry name" value="ABC_BtuC-like"/>
</dbReference>
<evidence type="ECO:0000256" key="6">
    <source>
        <dbReference type="ARBA" id="ARBA00022989"/>
    </source>
</evidence>
<dbReference type="GO" id="GO:0022857">
    <property type="term" value="F:transmembrane transporter activity"/>
    <property type="evidence" value="ECO:0007669"/>
    <property type="project" value="InterPro"/>
</dbReference>
<dbReference type="InterPro" id="IPR000522">
    <property type="entry name" value="ABC_transptr_permease_BtuC"/>
</dbReference>
<dbReference type="AlphaFoldDB" id="A0A037ZI84"/>
<evidence type="ECO:0000256" key="4">
    <source>
        <dbReference type="ARBA" id="ARBA00022475"/>
    </source>
</evidence>
<dbReference type="PANTHER" id="PTHR30472">
    <property type="entry name" value="FERRIC ENTEROBACTIN TRANSPORT SYSTEM PERMEASE PROTEIN"/>
    <property type="match status" value="1"/>
</dbReference>